<organism evidence="2 3">
    <name type="scientific">Akanthomyces muscarius</name>
    <name type="common">Entomopathogenic fungus</name>
    <name type="synonym">Lecanicillium muscarium</name>
    <dbReference type="NCBI Taxonomy" id="2231603"/>
    <lineage>
        <taxon>Eukaryota</taxon>
        <taxon>Fungi</taxon>
        <taxon>Dikarya</taxon>
        <taxon>Ascomycota</taxon>
        <taxon>Pezizomycotina</taxon>
        <taxon>Sordariomycetes</taxon>
        <taxon>Hypocreomycetidae</taxon>
        <taxon>Hypocreales</taxon>
        <taxon>Cordycipitaceae</taxon>
        <taxon>Akanthomyces</taxon>
    </lineage>
</organism>
<keyword evidence="3" id="KW-1185">Reference proteome</keyword>
<evidence type="ECO:0000259" key="1">
    <source>
        <dbReference type="Pfam" id="PF00026"/>
    </source>
</evidence>
<dbReference type="InterPro" id="IPR033121">
    <property type="entry name" value="PEPTIDASE_A1"/>
</dbReference>
<dbReference type="Proteomes" id="UP001144673">
    <property type="component" value="Chromosome 3"/>
</dbReference>
<dbReference type="AlphaFoldDB" id="A0A9W8Q6R8"/>
<dbReference type="KEGG" id="amus:LMH87_001435"/>
<feature type="domain" description="Peptidase A1" evidence="1">
    <location>
        <begin position="127"/>
        <end position="214"/>
    </location>
</feature>
<evidence type="ECO:0000313" key="3">
    <source>
        <dbReference type="Proteomes" id="UP001144673"/>
    </source>
</evidence>
<reference evidence="2" key="1">
    <citation type="journal article" date="2023" name="Access Microbiol">
        <title>De-novo genome assembly for Akanthomyces muscarius, a biocontrol agent of insect agricultural pests.</title>
        <authorList>
            <person name="Erdos Z."/>
            <person name="Studholme D.J."/>
            <person name="Raymond B."/>
            <person name="Sharma M."/>
        </authorList>
    </citation>
    <scope>NUCLEOTIDE SEQUENCE</scope>
    <source>
        <strain evidence="2">Ve6</strain>
    </source>
</reference>
<dbReference type="RefSeq" id="XP_056049817.1">
    <property type="nucleotide sequence ID" value="XM_056192708.1"/>
</dbReference>
<protein>
    <recommendedName>
        <fullName evidence="1">Peptidase A1 domain-containing protein</fullName>
    </recommendedName>
</protein>
<name>A0A9W8Q6R8_AKAMU</name>
<dbReference type="GeneID" id="80888594"/>
<gene>
    <name evidence="2" type="ORF">LMH87_001435</name>
</gene>
<accession>A0A9W8Q6R8</accession>
<dbReference type="Gene3D" id="2.40.70.10">
    <property type="entry name" value="Acid Proteases"/>
    <property type="match status" value="1"/>
</dbReference>
<dbReference type="EMBL" id="JAJHUN010000010">
    <property type="protein sequence ID" value="KAJ4146876.1"/>
    <property type="molecule type" value="Genomic_DNA"/>
</dbReference>
<dbReference type="InterPro" id="IPR021109">
    <property type="entry name" value="Peptidase_aspartic_dom_sf"/>
</dbReference>
<comment type="caution">
    <text evidence="2">The sequence shown here is derived from an EMBL/GenBank/DDBJ whole genome shotgun (WGS) entry which is preliminary data.</text>
</comment>
<sequence>MPSKAKRVAVASTIKLPFNTDPGACYEKVGCSLLGPDGPWQAPLVRVGGDDGPQLPLYPSLFYGNSILTTEGGGFYDPAKSSAARKTELSHLESDELKHLMYGFINQTSSTVTSYFDSMQLISASSDDVSINTTIFATSDWKYKTANGSSFVPRVGYLGLGTYNLTDADSVPPGVLDQVKFQGIIGTKTVSMHLGSAKHEQSGSFILGGYDKSRVLPCCGSSVASSTGGGVRGLGSSRDKTSFGLNGIRPAPLKAPRGDGDMVLRIEGKESDGLWVDNQEKGCQRGALPKTTRLSDLISLPWLLQRIVTTFEAPPCTKEDGHKSTWSFLLWNVEDPTCALIIEDHKGCPQAYFCGGKKASNEALQLLQWLAGTNCPHPYDYTPCGMVA</sequence>
<dbReference type="SUPFAM" id="SSF50630">
    <property type="entry name" value="Acid proteases"/>
    <property type="match status" value="1"/>
</dbReference>
<dbReference type="Pfam" id="PF00026">
    <property type="entry name" value="Asp"/>
    <property type="match status" value="1"/>
</dbReference>
<proteinExistence type="predicted"/>
<evidence type="ECO:0000313" key="2">
    <source>
        <dbReference type="EMBL" id="KAJ4146876.1"/>
    </source>
</evidence>